<dbReference type="EMBL" id="FOXP01000008">
    <property type="protein sequence ID" value="SFP82800.1"/>
    <property type="molecule type" value="Genomic_DNA"/>
</dbReference>
<feature type="signal peptide" evidence="1">
    <location>
        <begin position="1"/>
        <end position="22"/>
    </location>
</feature>
<evidence type="ECO:0000313" key="2">
    <source>
        <dbReference type="EMBL" id="SFP82800.1"/>
    </source>
</evidence>
<dbReference type="SUPFAM" id="SSF56935">
    <property type="entry name" value="Porins"/>
    <property type="match status" value="1"/>
</dbReference>
<dbReference type="RefSeq" id="WP_093333700.1">
    <property type="nucleotide sequence ID" value="NZ_FOXP01000008.1"/>
</dbReference>
<accession>A0A1I5TIB5</accession>
<sequence length="232" mass="24067">MRRVRGVAAAAGVAMIAATALAASASGAVDKAPAPKRQIARALGGFTPAAGDPRLAALFGRAGMAGSFRFTPAETRADSRAVTMSVRTRTSTAADPGRVAVADTGATIGMAPIAYSLGASVGWRRLALSGDVARVDLGAQPGGREAADVALSYTAPRWSGRVKAQADRPIDGTPRAIADLPSYSVDLGGSYSLTRNLDVTAGVRYQTDRERLARLDERRDSRGVYVGTAFRF</sequence>
<keyword evidence="2" id="KW-0675">Receptor</keyword>
<dbReference type="AlphaFoldDB" id="A0A1I5TIB5"/>
<dbReference type="STRING" id="634430.SAMN04488241_10859"/>
<dbReference type="Proteomes" id="UP000199586">
    <property type="component" value="Unassembled WGS sequence"/>
</dbReference>
<reference evidence="2 3" key="1">
    <citation type="submission" date="2016-10" db="EMBL/GenBank/DDBJ databases">
        <authorList>
            <person name="de Groot N.N."/>
        </authorList>
    </citation>
    <scope>NUCLEOTIDE SEQUENCE [LARGE SCALE GENOMIC DNA]</scope>
    <source>
        <strain evidence="2 3">CGMCC 1.9113</strain>
    </source>
</reference>
<feature type="chain" id="PRO_5011510587" evidence="1">
    <location>
        <begin position="23"/>
        <end position="232"/>
    </location>
</feature>
<gene>
    <name evidence="2" type="ORF">SAMN04488241_10859</name>
</gene>
<proteinExistence type="predicted"/>
<organism evidence="2 3">
    <name type="scientific">Sphingomonas rubra</name>
    <dbReference type="NCBI Taxonomy" id="634430"/>
    <lineage>
        <taxon>Bacteria</taxon>
        <taxon>Pseudomonadati</taxon>
        <taxon>Pseudomonadota</taxon>
        <taxon>Alphaproteobacteria</taxon>
        <taxon>Sphingomonadales</taxon>
        <taxon>Sphingomonadaceae</taxon>
        <taxon>Sphingomonas</taxon>
    </lineage>
</organism>
<keyword evidence="1" id="KW-0732">Signal</keyword>
<protein>
    <submittedName>
        <fullName evidence="2">TonB dependent receptor</fullName>
    </submittedName>
</protein>
<evidence type="ECO:0000313" key="3">
    <source>
        <dbReference type="Proteomes" id="UP000199586"/>
    </source>
</evidence>
<keyword evidence="3" id="KW-1185">Reference proteome</keyword>
<name>A0A1I5TIB5_9SPHN</name>
<dbReference type="OrthoDB" id="8479273at2"/>
<evidence type="ECO:0000256" key="1">
    <source>
        <dbReference type="SAM" id="SignalP"/>
    </source>
</evidence>